<evidence type="ECO:0000256" key="1">
    <source>
        <dbReference type="SAM" id="MobiDB-lite"/>
    </source>
</evidence>
<dbReference type="Proteomes" id="UP000316213">
    <property type="component" value="Unassembled WGS sequence"/>
</dbReference>
<dbReference type="PROSITE" id="PS51257">
    <property type="entry name" value="PROKAR_LIPOPROTEIN"/>
    <property type="match status" value="1"/>
</dbReference>
<reference evidence="2 3" key="1">
    <citation type="submission" date="2019-02" db="EMBL/GenBank/DDBJ databases">
        <title>Deep-cultivation of Planctomycetes and their phenomic and genomic characterization uncovers novel biology.</title>
        <authorList>
            <person name="Wiegand S."/>
            <person name="Jogler M."/>
            <person name="Boedeker C."/>
            <person name="Pinto D."/>
            <person name="Vollmers J."/>
            <person name="Rivas-Marin E."/>
            <person name="Kohn T."/>
            <person name="Peeters S.H."/>
            <person name="Heuer A."/>
            <person name="Rast P."/>
            <person name="Oberbeckmann S."/>
            <person name="Bunk B."/>
            <person name="Jeske O."/>
            <person name="Meyerdierks A."/>
            <person name="Storesund J.E."/>
            <person name="Kallscheuer N."/>
            <person name="Luecker S."/>
            <person name="Lage O.M."/>
            <person name="Pohl T."/>
            <person name="Merkel B.J."/>
            <person name="Hornburger P."/>
            <person name="Mueller R.-W."/>
            <person name="Bruemmer F."/>
            <person name="Labrenz M."/>
            <person name="Spormann A.M."/>
            <person name="Op Den Camp H."/>
            <person name="Overmann J."/>
            <person name="Amann R."/>
            <person name="Jetten M.S.M."/>
            <person name="Mascher T."/>
            <person name="Medema M.H."/>
            <person name="Devos D.P."/>
            <person name="Kaster A.-K."/>
            <person name="Ovreas L."/>
            <person name="Rohde M."/>
            <person name="Galperin M.Y."/>
            <person name="Jogler C."/>
        </authorList>
    </citation>
    <scope>NUCLEOTIDE SEQUENCE [LARGE SCALE GENOMIC DNA]</scope>
    <source>
        <strain evidence="2 3">Pla100</strain>
    </source>
</reference>
<evidence type="ECO:0000313" key="2">
    <source>
        <dbReference type="EMBL" id="TWT94335.1"/>
    </source>
</evidence>
<comment type="caution">
    <text evidence="2">The sequence shown here is derived from an EMBL/GenBank/DDBJ whole genome shotgun (WGS) entry which is preliminary data.</text>
</comment>
<evidence type="ECO:0000313" key="3">
    <source>
        <dbReference type="Proteomes" id="UP000316213"/>
    </source>
</evidence>
<feature type="region of interest" description="Disordered" evidence="1">
    <location>
        <begin position="48"/>
        <end position="80"/>
    </location>
</feature>
<dbReference type="AlphaFoldDB" id="A0A5C6A4M2"/>
<gene>
    <name evidence="2" type="ORF">Pla100_39460</name>
</gene>
<proteinExistence type="predicted"/>
<protein>
    <submittedName>
        <fullName evidence="2">Uncharacterized protein</fullName>
    </submittedName>
</protein>
<keyword evidence="3" id="KW-1185">Reference proteome</keyword>
<accession>A0A5C6A4M2</accession>
<sequence length="80" mass="8420">MNYKSRFSVGLSHALSVLFLAGSLSLLIGCGGGVDVVADQDELSRYIQEHPELEDASAEENKTASGEAPPTKQAVKPSDS</sequence>
<dbReference type="EMBL" id="SJPM01000008">
    <property type="protein sequence ID" value="TWT94335.1"/>
    <property type="molecule type" value="Genomic_DNA"/>
</dbReference>
<name>A0A5C6A4M2_9BACT</name>
<organism evidence="2 3">
    <name type="scientific">Neorhodopirellula pilleata</name>
    <dbReference type="NCBI Taxonomy" id="2714738"/>
    <lineage>
        <taxon>Bacteria</taxon>
        <taxon>Pseudomonadati</taxon>
        <taxon>Planctomycetota</taxon>
        <taxon>Planctomycetia</taxon>
        <taxon>Pirellulales</taxon>
        <taxon>Pirellulaceae</taxon>
        <taxon>Neorhodopirellula</taxon>
    </lineage>
</organism>